<proteinExistence type="predicted"/>
<name>A0A0E9QPN7_ANGAN</name>
<dbReference type="EMBL" id="GBXM01090367">
    <property type="protein sequence ID" value="JAH18210.1"/>
    <property type="molecule type" value="Transcribed_RNA"/>
</dbReference>
<protein>
    <submittedName>
        <fullName evidence="1">Uncharacterized protein</fullName>
    </submittedName>
</protein>
<accession>A0A0E9QPN7</accession>
<organism evidence="1">
    <name type="scientific">Anguilla anguilla</name>
    <name type="common">European freshwater eel</name>
    <name type="synonym">Muraena anguilla</name>
    <dbReference type="NCBI Taxonomy" id="7936"/>
    <lineage>
        <taxon>Eukaryota</taxon>
        <taxon>Metazoa</taxon>
        <taxon>Chordata</taxon>
        <taxon>Craniata</taxon>
        <taxon>Vertebrata</taxon>
        <taxon>Euteleostomi</taxon>
        <taxon>Actinopterygii</taxon>
        <taxon>Neopterygii</taxon>
        <taxon>Teleostei</taxon>
        <taxon>Anguilliformes</taxon>
        <taxon>Anguillidae</taxon>
        <taxon>Anguilla</taxon>
    </lineage>
</organism>
<reference evidence="1" key="2">
    <citation type="journal article" date="2015" name="Fish Shellfish Immunol.">
        <title>Early steps in the European eel (Anguilla anguilla)-Vibrio vulnificus interaction in the gills: Role of the RtxA13 toxin.</title>
        <authorList>
            <person name="Callol A."/>
            <person name="Pajuelo D."/>
            <person name="Ebbesson L."/>
            <person name="Teles M."/>
            <person name="MacKenzie S."/>
            <person name="Amaro C."/>
        </authorList>
    </citation>
    <scope>NUCLEOTIDE SEQUENCE</scope>
</reference>
<dbReference type="AlphaFoldDB" id="A0A0E9QPN7"/>
<evidence type="ECO:0000313" key="1">
    <source>
        <dbReference type="EMBL" id="JAH18210.1"/>
    </source>
</evidence>
<sequence length="43" mass="4906">MYITFDRQQGTVQVQMPRAHGCVAVISQMGTKGQGQHCKWNRK</sequence>
<reference evidence="1" key="1">
    <citation type="submission" date="2014-11" db="EMBL/GenBank/DDBJ databases">
        <authorList>
            <person name="Amaro Gonzalez C."/>
        </authorList>
    </citation>
    <scope>NUCLEOTIDE SEQUENCE</scope>
</reference>